<dbReference type="Proteomes" id="UP000203182">
    <property type="component" value="Segment"/>
</dbReference>
<proteinExistence type="predicted"/>
<organism evidence="2 3">
    <name type="scientific">Gordonia phage Woes</name>
    <dbReference type="NCBI Taxonomy" id="1838084"/>
    <lineage>
        <taxon>Viruses</taxon>
        <taxon>Duplodnaviria</taxon>
        <taxon>Heunggongvirae</taxon>
        <taxon>Uroviricota</taxon>
        <taxon>Caudoviricetes</taxon>
        <taxon>Woesvirus</taxon>
        <taxon>Woesvirus woes</taxon>
    </lineage>
</organism>
<protein>
    <submittedName>
        <fullName evidence="2">Uncharacterized protein</fullName>
    </submittedName>
</protein>
<name>A0A160DDN8_9CAUD</name>
<dbReference type="GeneID" id="28801430"/>
<dbReference type="EMBL" id="KU998240">
    <property type="protein sequence ID" value="ANA85845.1"/>
    <property type="molecule type" value="Genomic_DNA"/>
</dbReference>
<reference evidence="3" key="1">
    <citation type="submission" date="2016-03" db="EMBL/GenBank/DDBJ databases">
        <authorList>
            <person name="Ploux O."/>
        </authorList>
    </citation>
    <scope>NUCLEOTIDE SEQUENCE [LARGE SCALE GENOMIC DNA]</scope>
</reference>
<gene>
    <name evidence="2" type="primary">74</name>
    <name evidence="2" type="ORF">PBI_WOES_74</name>
</gene>
<evidence type="ECO:0000313" key="2">
    <source>
        <dbReference type="EMBL" id="ANA85845.1"/>
    </source>
</evidence>
<dbReference type="RefSeq" id="YP_009273464.1">
    <property type="nucleotide sequence ID" value="NC_030905.1"/>
</dbReference>
<dbReference type="KEGG" id="vg:28801430"/>
<sequence>MNIKKIALAAALGIALGAPAVAIAQPTHAPAKVPMPCAIEIGPGQFAPCPPKVEQVGGPVAKDPGSPAAPETVVETVVETEEVEVVVTETPEPEPTAPVETETPEEN</sequence>
<accession>A0A160DDN8</accession>
<evidence type="ECO:0000313" key="3">
    <source>
        <dbReference type="Proteomes" id="UP000203182"/>
    </source>
</evidence>
<evidence type="ECO:0000256" key="1">
    <source>
        <dbReference type="SAM" id="MobiDB-lite"/>
    </source>
</evidence>
<keyword evidence="3" id="KW-1185">Reference proteome</keyword>
<feature type="region of interest" description="Disordered" evidence="1">
    <location>
        <begin position="85"/>
        <end position="107"/>
    </location>
</feature>